<organism evidence="1 2">
    <name type="scientific">Knipowitschia caucasica</name>
    <name type="common">Caucasian dwarf goby</name>
    <name type="synonym">Pomatoschistus caucasicus</name>
    <dbReference type="NCBI Taxonomy" id="637954"/>
    <lineage>
        <taxon>Eukaryota</taxon>
        <taxon>Metazoa</taxon>
        <taxon>Chordata</taxon>
        <taxon>Craniata</taxon>
        <taxon>Vertebrata</taxon>
        <taxon>Euteleostomi</taxon>
        <taxon>Actinopterygii</taxon>
        <taxon>Neopterygii</taxon>
        <taxon>Teleostei</taxon>
        <taxon>Neoteleostei</taxon>
        <taxon>Acanthomorphata</taxon>
        <taxon>Gobiaria</taxon>
        <taxon>Gobiiformes</taxon>
        <taxon>Gobioidei</taxon>
        <taxon>Gobiidae</taxon>
        <taxon>Gobiinae</taxon>
        <taxon>Knipowitschia</taxon>
    </lineage>
</organism>
<proteinExistence type="predicted"/>
<accession>A0AAV2K9J6</accession>
<dbReference type="EMBL" id="OZ035838">
    <property type="protein sequence ID" value="CAL1584812.1"/>
    <property type="molecule type" value="Genomic_DNA"/>
</dbReference>
<protein>
    <submittedName>
        <fullName evidence="1">Uncharacterized protein</fullName>
    </submittedName>
</protein>
<reference evidence="1 2" key="1">
    <citation type="submission" date="2024-04" db="EMBL/GenBank/DDBJ databases">
        <authorList>
            <person name="Waldvogel A.-M."/>
            <person name="Schoenle A."/>
        </authorList>
    </citation>
    <scope>NUCLEOTIDE SEQUENCE [LARGE SCALE GENOMIC DNA]</scope>
</reference>
<sequence length="110" mass="11901">MFLLVAYTIPSLFSSLSVSTFQAFQLSTLHQRPDSVLQRLTKNPGSFSRHASTSSELALLPRDASSSVWGRGNRAVKMAVWGLSATLGAAVFAVAQTAMDWGPEVLLQLF</sequence>
<dbReference type="Proteomes" id="UP001497482">
    <property type="component" value="Chromosome 16"/>
</dbReference>
<keyword evidence="2" id="KW-1185">Reference proteome</keyword>
<name>A0AAV2K9J6_KNICA</name>
<evidence type="ECO:0000313" key="2">
    <source>
        <dbReference type="Proteomes" id="UP001497482"/>
    </source>
</evidence>
<evidence type="ECO:0000313" key="1">
    <source>
        <dbReference type="EMBL" id="CAL1584812.1"/>
    </source>
</evidence>
<gene>
    <name evidence="1" type="ORF">KC01_LOCUS15088</name>
</gene>
<dbReference type="AlphaFoldDB" id="A0AAV2K9J6"/>